<organism evidence="1 2">
    <name type="scientific">Frankliniella fusca</name>
    <dbReference type="NCBI Taxonomy" id="407009"/>
    <lineage>
        <taxon>Eukaryota</taxon>
        <taxon>Metazoa</taxon>
        <taxon>Ecdysozoa</taxon>
        <taxon>Arthropoda</taxon>
        <taxon>Hexapoda</taxon>
        <taxon>Insecta</taxon>
        <taxon>Pterygota</taxon>
        <taxon>Neoptera</taxon>
        <taxon>Paraneoptera</taxon>
        <taxon>Thysanoptera</taxon>
        <taxon>Terebrantia</taxon>
        <taxon>Thripoidea</taxon>
        <taxon>Thripidae</taxon>
        <taxon>Frankliniella</taxon>
    </lineage>
</organism>
<evidence type="ECO:0000313" key="2">
    <source>
        <dbReference type="Proteomes" id="UP001219518"/>
    </source>
</evidence>
<dbReference type="AlphaFoldDB" id="A0AAE1I178"/>
<comment type="caution">
    <text evidence="1">The sequence shown here is derived from an EMBL/GenBank/DDBJ whole genome shotgun (WGS) entry which is preliminary data.</text>
</comment>
<name>A0AAE1I178_9NEOP</name>
<accession>A0AAE1I178</accession>
<reference evidence="1" key="1">
    <citation type="submission" date="2021-07" db="EMBL/GenBank/DDBJ databases">
        <authorList>
            <person name="Catto M.A."/>
            <person name="Jacobson A."/>
            <person name="Kennedy G."/>
            <person name="Labadie P."/>
            <person name="Hunt B.G."/>
            <person name="Srinivasan R."/>
        </authorList>
    </citation>
    <scope>NUCLEOTIDE SEQUENCE</scope>
    <source>
        <strain evidence="1">PL_HMW_Pooled</strain>
        <tissue evidence="1">Head</tissue>
    </source>
</reference>
<dbReference type="EMBL" id="JAHWGI010001411">
    <property type="protein sequence ID" value="KAK3930256.1"/>
    <property type="molecule type" value="Genomic_DNA"/>
</dbReference>
<evidence type="ECO:0000313" key="1">
    <source>
        <dbReference type="EMBL" id="KAK3930256.1"/>
    </source>
</evidence>
<reference evidence="1" key="2">
    <citation type="journal article" date="2023" name="BMC Genomics">
        <title>Pest status, molecular evolution, and epigenetic factors derived from the genome assembly of Frankliniella fusca, a thysanopteran phytovirus vector.</title>
        <authorList>
            <person name="Catto M.A."/>
            <person name="Labadie P.E."/>
            <person name="Jacobson A.L."/>
            <person name="Kennedy G.G."/>
            <person name="Srinivasan R."/>
            <person name="Hunt B.G."/>
        </authorList>
    </citation>
    <scope>NUCLEOTIDE SEQUENCE</scope>
    <source>
        <strain evidence="1">PL_HMW_Pooled</strain>
    </source>
</reference>
<sequence>MSDFDSSNAFPSNECQQVLSAVTSFFQKLHENEWLSQSSKEEIKSCLHSARNIEKILDGLQSNGSLEDFLDLLPDLYGHNLDQISKPCDIILCMILTASGTPLPCVRVCIDEYLKLCGSERFEVVLASVIFSSEILRVLLDTIASSSDHSLESYKISFQSQVFRKLWKSETNSTILKDKFFKWLKSDLCGNNIAVAMQVVSSENSNSLVSSCLVHSLVRVLQERGDAAVLFWKIFNEHHMIRKATLNSNELLTGIMEFLKTSGKWMEATASLSWISREEGPCKVVKFEELKNIIKLLWNIGGPVQNKVEQFLLKQRNSEGCTFWDDIDMQLNK</sequence>
<keyword evidence="2" id="KW-1185">Reference proteome</keyword>
<protein>
    <submittedName>
        <fullName evidence="1">Myoglobin</fullName>
    </submittedName>
</protein>
<gene>
    <name evidence="1" type="ORF">KUF71_004990</name>
</gene>
<proteinExistence type="predicted"/>
<dbReference type="Proteomes" id="UP001219518">
    <property type="component" value="Unassembled WGS sequence"/>
</dbReference>